<proteinExistence type="predicted"/>
<sequence>MNKSLQKIVTWVVVGVLVLQFSGCSLGWEASSRAKVTDEQLFPTVARLIEEQKDVVWAYLDEDVAKTLKGELPQGLEIVENTLAEDHGRDYLEFCYAVSQGNDENQVETVVEFAKDLISAEEMVNLESKLQETRSIMMQNGENLAKGLAPSQRAAFWKDMQKMVTRTLVLFAAGIVYAFIPNVVFWGKVTAASAVALAAGVVASSIMSLWRYYQFGGNLDESFNEWLMTVTTEPEVSFAMASSMLAVGKTLKRGPVVTGIVICVFALYNIIDMVKPMLKEYNFTV</sequence>
<keyword evidence="1" id="KW-0812">Transmembrane</keyword>
<dbReference type="KEGG" id="sgp:SpiGrapes_2488"/>
<feature type="transmembrane region" description="Helical" evidence="1">
    <location>
        <begin position="194"/>
        <end position="213"/>
    </location>
</feature>
<organism evidence="2 3">
    <name type="scientific">Sphaerochaeta pleomorpha (strain ATCC BAA-1885 / DSM 22778 / Grapes)</name>
    <dbReference type="NCBI Taxonomy" id="158190"/>
    <lineage>
        <taxon>Bacteria</taxon>
        <taxon>Pseudomonadati</taxon>
        <taxon>Spirochaetota</taxon>
        <taxon>Spirochaetia</taxon>
        <taxon>Spirochaetales</taxon>
        <taxon>Sphaerochaetaceae</taxon>
        <taxon>Sphaerochaeta</taxon>
    </lineage>
</organism>
<feature type="transmembrane region" description="Helical" evidence="1">
    <location>
        <begin position="168"/>
        <end position="187"/>
    </location>
</feature>
<keyword evidence="3" id="KW-1185">Reference proteome</keyword>
<dbReference type="RefSeq" id="WP_014271089.1">
    <property type="nucleotide sequence ID" value="NC_016633.1"/>
</dbReference>
<keyword evidence="1" id="KW-1133">Transmembrane helix</keyword>
<gene>
    <name evidence="2" type="ordered locus">SpiGrapes_2488</name>
</gene>
<dbReference type="EMBL" id="CP003155">
    <property type="protein sequence ID" value="AEV30249.1"/>
    <property type="molecule type" value="Genomic_DNA"/>
</dbReference>
<dbReference type="Proteomes" id="UP000005632">
    <property type="component" value="Chromosome"/>
</dbReference>
<feature type="transmembrane region" description="Helical" evidence="1">
    <location>
        <begin position="254"/>
        <end position="271"/>
    </location>
</feature>
<evidence type="ECO:0000313" key="3">
    <source>
        <dbReference type="Proteomes" id="UP000005632"/>
    </source>
</evidence>
<dbReference type="AlphaFoldDB" id="G8QU02"/>
<dbReference type="HOGENOM" id="CLU_997157_0_0_12"/>
<protein>
    <submittedName>
        <fullName evidence="2">Uncharacterized protein</fullName>
    </submittedName>
</protein>
<reference evidence="2 3" key="1">
    <citation type="submission" date="2011-11" db="EMBL/GenBank/DDBJ databases">
        <title>Complete sequence of Spirochaeta sp. grapes.</title>
        <authorList>
            <consortium name="US DOE Joint Genome Institute"/>
            <person name="Lucas S."/>
            <person name="Han J."/>
            <person name="Lapidus A."/>
            <person name="Cheng J.-F."/>
            <person name="Goodwin L."/>
            <person name="Pitluck S."/>
            <person name="Peters L."/>
            <person name="Ovchinnikova G."/>
            <person name="Munk A.C."/>
            <person name="Detter J.C."/>
            <person name="Han C."/>
            <person name="Tapia R."/>
            <person name="Land M."/>
            <person name="Hauser L."/>
            <person name="Kyrpides N."/>
            <person name="Ivanova N."/>
            <person name="Pagani I."/>
            <person name="Ritalahtilisa K."/>
            <person name="Loeffler F."/>
            <person name="Woyke T."/>
        </authorList>
    </citation>
    <scope>NUCLEOTIDE SEQUENCE [LARGE SCALE GENOMIC DNA]</scope>
    <source>
        <strain evidence="3">ATCC BAA-1885 / DSM 22778 / Grapes</strain>
    </source>
</reference>
<evidence type="ECO:0000313" key="2">
    <source>
        <dbReference type="EMBL" id="AEV30249.1"/>
    </source>
</evidence>
<dbReference type="STRING" id="158190.SpiGrapes_2488"/>
<name>G8QU02_SPHPG</name>
<evidence type="ECO:0000256" key="1">
    <source>
        <dbReference type="SAM" id="Phobius"/>
    </source>
</evidence>
<keyword evidence="1" id="KW-0472">Membrane</keyword>
<accession>G8QU02</accession>